<protein>
    <submittedName>
        <fullName evidence="2">Uncharacterized protein</fullName>
    </submittedName>
</protein>
<comment type="caution">
    <text evidence="2">The sequence shown here is derived from an EMBL/GenBank/DDBJ whole genome shotgun (WGS) entry which is preliminary data.</text>
</comment>
<dbReference type="OrthoDB" id="5332495at2759"/>
<dbReference type="Proteomes" id="UP000664534">
    <property type="component" value="Unassembled WGS sequence"/>
</dbReference>
<name>A0A8H3G2K2_9LECA</name>
<gene>
    <name evidence="2" type="ORF">IMSHALPRED_010249</name>
</gene>
<evidence type="ECO:0000313" key="2">
    <source>
        <dbReference type="EMBL" id="CAF9935502.1"/>
    </source>
</evidence>
<evidence type="ECO:0000313" key="3">
    <source>
        <dbReference type="Proteomes" id="UP000664534"/>
    </source>
</evidence>
<feature type="region of interest" description="Disordered" evidence="1">
    <location>
        <begin position="307"/>
        <end position="328"/>
    </location>
</feature>
<feature type="region of interest" description="Disordered" evidence="1">
    <location>
        <begin position="1"/>
        <end position="37"/>
    </location>
</feature>
<evidence type="ECO:0000256" key="1">
    <source>
        <dbReference type="SAM" id="MobiDB-lite"/>
    </source>
</evidence>
<proteinExistence type="predicted"/>
<sequence length="328" mass="37542">MSESSSESTCQPTPAVSTDPSTQQSIKVLANQAPQESDPEEILKNVLAKRGAIARQLAGLARRLGLKNSPSRWQGGQDGWFFATRYIEWKDSETQRLRMTEIRKWPTKISTLPPERQIIAYQSLLKTARLDQVAAYYRLHCEQLDNVRCCVVHQLILHRQNDEHFRQVFPVLFSRQADIAESFKLKRAAYAAQVAAIEYGQRARYRAYARGLELLIETCEVRLQRTEHFAPADWRSYNERPRWAEGKRGWTGLRREEIDNCSVDTTRGKEISSAEMSRGKSEAGLRARYARSFPRAADRRLASYRFEDGGDEEVGQADGTEQDKVIPC</sequence>
<organism evidence="2 3">
    <name type="scientific">Imshaugia aleurites</name>
    <dbReference type="NCBI Taxonomy" id="172621"/>
    <lineage>
        <taxon>Eukaryota</taxon>
        <taxon>Fungi</taxon>
        <taxon>Dikarya</taxon>
        <taxon>Ascomycota</taxon>
        <taxon>Pezizomycotina</taxon>
        <taxon>Lecanoromycetes</taxon>
        <taxon>OSLEUM clade</taxon>
        <taxon>Lecanoromycetidae</taxon>
        <taxon>Lecanorales</taxon>
        <taxon>Lecanorineae</taxon>
        <taxon>Parmeliaceae</taxon>
        <taxon>Imshaugia</taxon>
    </lineage>
</organism>
<feature type="compositionally biased region" description="Polar residues" evidence="1">
    <location>
        <begin position="1"/>
        <end position="26"/>
    </location>
</feature>
<keyword evidence="3" id="KW-1185">Reference proteome</keyword>
<dbReference type="AlphaFoldDB" id="A0A8H3G2K2"/>
<accession>A0A8H3G2K2</accession>
<reference evidence="2" key="1">
    <citation type="submission" date="2021-03" db="EMBL/GenBank/DDBJ databases">
        <authorList>
            <person name="Tagirdzhanova G."/>
        </authorList>
    </citation>
    <scope>NUCLEOTIDE SEQUENCE</scope>
</reference>
<dbReference type="EMBL" id="CAJPDT010000084">
    <property type="protein sequence ID" value="CAF9935502.1"/>
    <property type="molecule type" value="Genomic_DNA"/>
</dbReference>